<comment type="caution">
    <text evidence="2">The sequence shown here is derived from an EMBL/GenBank/DDBJ whole genome shotgun (WGS) entry which is preliminary data.</text>
</comment>
<dbReference type="Proteomes" id="UP001419268">
    <property type="component" value="Unassembled WGS sequence"/>
</dbReference>
<evidence type="ECO:0000313" key="3">
    <source>
        <dbReference type="Proteomes" id="UP001419268"/>
    </source>
</evidence>
<dbReference type="AlphaFoldDB" id="A0AAP0JXA1"/>
<accession>A0AAP0JXA1</accession>
<evidence type="ECO:0000313" key="2">
    <source>
        <dbReference type="EMBL" id="KAK9140760.1"/>
    </source>
</evidence>
<gene>
    <name evidence="2" type="ORF">Scep_010441</name>
</gene>
<sequence length="86" mass="9088">MANTVEDPGKSSEQRGSPSTMVNVTEVSPSTMAGSSRFAHLSDGFESPNSRSRSQSAGSTSQHQLMTPFGPSRSSRPGKEKIGDFP</sequence>
<reference evidence="2 3" key="1">
    <citation type="submission" date="2024-01" db="EMBL/GenBank/DDBJ databases">
        <title>Genome assemblies of Stephania.</title>
        <authorList>
            <person name="Yang L."/>
        </authorList>
    </citation>
    <scope>NUCLEOTIDE SEQUENCE [LARGE SCALE GENOMIC DNA]</scope>
    <source>
        <strain evidence="2">JXDWG</strain>
        <tissue evidence="2">Leaf</tissue>
    </source>
</reference>
<keyword evidence="3" id="KW-1185">Reference proteome</keyword>
<feature type="compositionally biased region" description="Low complexity" evidence="1">
    <location>
        <begin position="47"/>
        <end position="61"/>
    </location>
</feature>
<feature type="region of interest" description="Disordered" evidence="1">
    <location>
        <begin position="1"/>
        <end position="86"/>
    </location>
</feature>
<protein>
    <submittedName>
        <fullName evidence="2">Uncharacterized protein</fullName>
    </submittedName>
</protein>
<proteinExistence type="predicted"/>
<feature type="compositionally biased region" description="Polar residues" evidence="1">
    <location>
        <begin position="14"/>
        <end position="34"/>
    </location>
</feature>
<dbReference type="EMBL" id="JBBNAG010000004">
    <property type="protein sequence ID" value="KAK9140760.1"/>
    <property type="molecule type" value="Genomic_DNA"/>
</dbReference>
<feature type="compositionally biased region" description="Basic and acidic residues" evidence="1">
    <location>
        <begin position="77"/>
        <end position="86"/>
    </location>
</feature>
<organism evidence="2 3">
    <name type="scientific">Stephania cephalantha</name>
    <dbReference type="NCBI Taxonomy" id="152367"/>
    <lineage>
        <taxon>Eukaryota</taxon>
        <taxon>Viridiplantae</taxon>
        <taxon>Streptophyta</taxon>
        <taxon>Embryophyta</taxon>
        <taxon>Tracheophyta</taxon>
        <taxon>Spermatophyta</taxon>
        <taxon>Magnoliopsida</taxon>
        <taxon>Ranunculales</taxon>
        <taxon>Menispermaceae</taxon>
        <taxon>Menispermoideae</taxon>
        <taxon>Cissampelideae</taxon>
        <taxon>Stephania</taxon>
    </lineage>
</organism>
<evidence type="ECO:0000256" key="1">
    <source>
        <dbReference type="SAM" id="MobiDB-lite"/>
    </source>
</evidence>
<name>A0AAP0JXA1_9MAGN</name>